<proteinExistence type="predicted"/>
<feature type="transmembrane region" description="Helical" evidence="1">
    <location>
        <begin position="337"/>
        <end position="354"/>
    </location>
</feature>
<evidence type="ECO:0000313" key="2">
    <source>
        <dbReference type="EMBL" id="KAB1153276.1"/>
    </source>
</evidence>
<reference evidence="2 3" key="1">
    <citation type="submission" date="2019-09" db="EMBL/GenBank/DDBJ databases">
        <authorList>
            <person name="Cao W.R."/>
        </authorList>
    </citation>
    <scope>NUCLEOTIDE SEQUENCE [LARGE SCALE GENOMIC DNA]</scope>
    <source>
        <strain evidence="3">a4</strain>
    </source>
</reference>
<dbReference type="OrthoDB" id="9832565at2"/>
<sequence length="389" mass="45155">MQSFLRKISLLIPVFLPIALSTLFHLGFAKFQKGKDYNDLVLFLSISAVISTLLLLGKELEYYQENKNVNSLIYKDFFTLLIGAIVVSCSFYIFYEFTENNFVFKKEFILLIPLKVLVDYFVIILNVKDKARFVRYTFDILFGVIQVSLLGCYIIGFIKLNSVILFILLFFLVLFLYYVFVLKIDLKKVKFRVYLSYFKFGKALISGLGSFVAKFQFILMSIVAPELIGMANIAFTIANTISIPYNYLTKLRLPSVLKNNSSFKSNFFYVRNYSLLFSSPVLLFILFFVLYNPFSIEYLEERGFVYFLMLYILAAFIDILVGLKSSMVQVLIEPSKIVPYLILVLIISVSISYFNQGDFIGVGFYVAFIILSNLFFIYKYKKCFQKRVQ</sequence>
<feature type="transmembrane region" description="Helical" evidence="1">
    <location>
        <begin position="303"/>
        <end position="325"/>
    </location>
</feature>
<comment type="caution">
    <text evidence="2">The sequence shown here is derived from an EMBL/GenBank/DDBJ whole genome shotgun (WGS) entry which is preliminary data.</text>
</comment>
<feature type="transmembrane region" description="Helical" evidence="1">
    <location>
        <begin position="139"/>
        <end position="158"/>
    </location>
</feature>
<protein>
    <submittedName>
        <fullName evidence="2">Uncharacterized protein</fullName>
    </submittedName>
</protein>
<keyword evidence="1" id="KW-0472">Membrane</keyword>
<keyword evidence="3" id="KW-1185">Reference proteome</keyword>
<name>A0A7J5A6U5_9FLAO</name>
<feature type="transmembrane region" description="Helical" evidence="1">
    <location>
        <begin position="107"/>
        <end position="127"/>
    </location>
</feature>
<dbReference type="AlphaFoldDB" id="A0A7J5A6U5"/>
<gene>
    <name evidence="2" type="ORF">F7018_17295</name>
</gene>
<feature type="transmembrane region" description="Helical" evidence="1">
    <location>
        <begin position="360"/>
        <end position="378"/>
    </location>
</feature>
<accession>A0A7J5A6U5</accession>
<evidence type="ECO:0000256" key="1">
    <source>
        <dbReference type="SAM" id="Phobius"/>
    </source>
</evidence>
<feature type="transmembrane region" description="Helical" evidence="1">
    <location>
        <begin position="164"/>
        <end position="182"/>
    </location>
</feature>
<dbReference type="Proteomes" id="UP000467305">
    <property type="component" value="Unassembled WGS sequence"/>
</dbReference>
<feature type="transmembrane region" description="Helical" evidence="1">
    <location>
        <begin position="203"/>
        <end position="224"/>
    </location>
</feature>
<keyword evidence="1" id="KW-0812">Transmembrane</keyword>
<feature type="transmembrane region" description="Helical" evidence="1">
    <location>
        <begin position="77"/>
        <end position="95"/>
    </location>
</feature>
<evidence type="ECO:0000313" key="3">
    <source>
        <dbReference type="Proteomes" id="UP000467305"/>
    </source>
</evidence>
<feature type="transmembrane region" description="Helical" evidence="1">
    <location>
        <begin position="230"/>
        <end position="248"/>
    </location>
</feature>
<keyword evidence="1" id="KW-1133">Transmembrane helix</keyword>
<feature type="transmembrane region" description="Helical" evidence="1">
    <location>
        <begin position="39"/>
        <end position="56"/>
    </location>
</feature>
<dbReference type="RefSeq" id="WP_150901360.1">
    <property type="nucleotide sequence ID" value="NZ_WAAU01000036.1"/>
</dbReference>
<organism evidence="2 3">
    <name type="scientific">Tenacibaculum aiptasiae</name>
    <dbReference type="NCBI Taxonomy" id="426481"/>
    <lineage>
        <taxon>Bacteria</taxon>
        <taxon>Pseudomonadati</taxon>
        <taxon>Bacteroidota</taxon>
        <taxon>Flavobacteriia</taxon>
        <taxon>Flavobacteriales</taxon>
        <taxon>Flavobacteriaceae</taxon>
        <taxon>Tenacibaculum</taxon>
    </lineage>
</organism>
<dbReference type="EMBL" id="WAAU01000036">
    <property type="protein sequence ID" value="KAB1153276.1"/>
    <property type="molecule type" value="Genomic_DNA"/>
</dbReference>
<feature type="transmembrane region" description="Helical" evidence="1">
    <location>
        <begin position="269"/>
        <end position="291"/>
    </location>
</feature>